<name>A0A8S9JNR1_BRACR</name>
<accession>A0A8S9JNR1</accession>
<sequence length="156" mass="17075">MVDLSICCSEHDVSMCFSEHGGTLLMSCRSWAEPVSRIVDMLQRVREECLLGMEPCLGGCEIVSSGHGRFGPPSLGRSYVLEYFLFLSDLGRFLLVQACYLIKGRFPFILRHDKSLGLEAGGWRRGLRPGGRDPNPGAGTRNLEAGTLKPEAGVIS</sequence>
<proteinExistence type="predicted"/>
<dbReference type="Proteomes" id="UP000712281">
    <property type="component" value="Unassembled WGS sequence"/>
</dbReference>
<protein>
    <submittedName>
        <fullName evidence="1">Uncharacterized protein</fullName>
    </submittedName>
</protein>
<evidence type="ECO:0000313" key="2">
    <source>
        <dbReference type="Proteomes" id="UP000712281"/>
    </source>
</evidence>
<dbReference type="EMBL" id="QGKW02001660">
    <property type="protein sequence ID" value="KAF2583063.1"/>
    <property type="molecule type" value="Genomic_DNA"/>
</dbReference>
<reference evidence="1" key="1">
    <citation type="submission" date="2019-12" db="EMBL/GenBank/DDBJ databases">
        <title>Genome sequencing and annotation of Brassica cretica.</title>
        <authorList>
            <person name="Studholme D.J."/>
            <person name="Sarris P.F."/>
        </authorList>
    </citation>
    <scope>NUCLEOTIDE SEQUENCE</scope>
    <source>
        <strain evidence="1">PFS-001/15</strain>
        <tissue evidence="1">Leaf</tissue>
    </source>
</reference>
<organism evidence="1 2">
    <name type="scientific">Brassica cretica</name>
    <name type="common">Mustard</name>
    <dbReference type="NCBI Taxonomy" id="69181"/>
    <lineage>
        <taxon>Eukaryota</taxon>
        <taxon>Viridiplantae</taxon>
        <taxon>Streptophyta</taxon>
        <taxon>Embryophyta</taxon>
        <taxon>Tracheophyta</taxon>
        <taxon>Spermatophyta</taxon>
        <taxon>Magnoliopsida</taxon>
        <taxon>eudicotyledons</taxon>
        <taxon>Gunneridae</taxon>
        <taxon>Pentapetalae</taxon>
        <taxon>rosids</taxon>
        <taxon>malvids</taxon>
        <taxon>Brassicales</taxon>
        <taxon>Brassicaceae</taxon>
        <taxon>Brassiceae</taxon>
        <taxon>Brassica</taxon>
    </lineage>
</organism>
<dbReference type="AlphaFoldDB" id="A0A8S9JNR1"/>
<gene>
    <name evidence="1" type="ORF">F2Q68_00005395</name>
</gene>
<evidence type="ECO:0000313" key="1">
    <source>
        <dbReference type="EMBL" id="KAF2583063.1"/>
    </source>
</evidence>
<comment type="caution">
    <text evidence="1">The sequence shown here is derived from an EMBL/GenBank/DDBJ whole genome shotgun (WGS) entry which is preliminary data.</text>
</comment>